<feature type="transmembrane region" description="Helical" evidence="7">
    <location>
        <begin position="45"/>
        <end position="67"/>
    </location>
</feature>
<keyword evidence="4 7" id="KW-0812">Transmembrane</keyword>
<evidence type="ECO:0000256" key="2">
    <source>
        <dbReference type="ARBA" id="ARBA00006464"/>
    </source>
</evidence>
<feature type="transmembrane region" description="Helical" evidence="7">
    <location>
        <begin position="259"/>
        <end position="283"/>
    </location>
</feature>
<sequence length="443" mass="50896">MNSRNRAKVFFLFIGDVTVLYASLFITLVLRYAEDFYYQFTNYHALPFAVIFLLWIAVFYISGIYDLKRLRNNLDFIKTLALAIALNGILTAIFFYFLPTTITPKTNLFIFTIIFALIEGIWRRAFNTFAAAGIAPNRVLLVGASTGTKEIAALISVNPQFGYQIVSQLSEDTPRIETAVRDIIARHNVNVIVIPRHLKHNEAFARELYKLLGEGIEIRELSNFYEMIMRKIPLSEVDETWFLEHITDRARFYDQLKRALEIVGAFVLQIILLPIELCVALAIKMTSQGPVIYTQTRVGKGGKKFTLYKFRTMRVDAEKNGAQWSETNDTRTTLIGNILRKTHIDELPQLINIMKGNLSFVGPRPERPEFTSVLKEKIPYFEIRNLVLPGVTGWAQINHSYNAPDADSHEKLQYDIYYIKNRSIILDLAIIIKTIRSFFVNSQ</sequence>
<gene>
    <name evidence="9" type="ORF">A3B25_02070</name>
</gene>
<keyword evidence="5 7" id="KW-1133">Transmembrane helix</keyword>
<protein>
    <recommendedName>
        <fullName evidence="8">Bacterial sugar transferase domain-containing protein</fullName>
    </recommendedName>
</protein>
<evidence type="ECO:0000256" key="3">
    <source>
        <dbReference type="ARBA" id="ARBA00022679"/>
    </source>
</evidence>
<evidence type="ECO:0000313" key="9">
    <source>
        <dbReference type="EMBL" id="OGZ53384.1"/>
    </source>
</evidence>
<dbReference type="InterPro" id="IPR003362">
    <property type="entry name" value="Bact_transf"/>
</dbReference>
<dbReference type="Pfam" id="PF02397">
    <property type="entry name" value="Bac_transf"/>
    <property type="match status" value="1"/>
</dbReference>
<name>A0A1G2GT66_9BACT</name>
<evidence type="ECO:0000256" key="1">
    <source>
        <dbReference type="ARBA" id="ARBA00004141"/>
    </source>
</evidence>
<dbReference type="STRING" id="1802126.A3B25_02070"/>
<proteinExistence type="inferred from homology"/>
<keyword evidence="3" id="KW-0808">Transferase</keyword>
<dbReference type="AlphaFoldDB" id="A0A1G2GT66"/>
<feature type="transmembrane region" description="Helical" evidence="7">
    <location>
        <begin position="9"/>
        <end position="33"/>
    </location>
</feature>
<feature type="transmembrane region" description="Helical" evidence="7">
    <location>
        <begin position="104"/>
        <end position="122"/>
    </location>
</feature>
<dbReference type="GO" id="GO:0016020">
    <property type="term" value="C:membrane"/>
    <property type="evidence" value="ECO:0007669"/>
    <property type="project" value="UniProtKB-SubCell"/>
</dbReference>
<evidence type="ECO:0000313" key="10">
    <source>
        <dbReference type="Proteomes" id="UP000179106"/>
    </source>
</evidence>
<feature type="transmembrane region" description="Helical" evidence="7">
    <location>
        <begin position="79"/>
        <end position="98"/>
    </location>
</feature>
<dbReference type="GO" id="GO:0016780">
    <property type="term" value="F:phosphotransferase activity, for other substituted phosphate groups"/>
    <property type="evidence" value="ECO:0007669"/>
    <property type="project" value="TreeGrafter"/>
</dbReference>
<evidence type="ECO:0000256" key="4">
    <source>
        <dbReference type="ARBA" id="ARBA00022692"/>
    </source>
</evidence>
<comment type="similarity">
    <text evidence="2">Belongs to the bacterial sugar transferase family.</text>
</comment>
<dbReference type="NCBIfam" id="TIGR03025">
    <property type="entry name" value="EPS_sugtrans"/>
    <property type="match status" value="1"/>
</dbReference>
<evidence type="ECO:0000259" key="8">
    <source>
        <dbReference type="Pfam" id="PF02397"/>
    </source>
</evidence>
<evidence type="ECO:0000256" key="6">
    <source>
        <dbReference type="ARBA" id="ARBA00023136"/>
    </source>
</evidence>
<dbReference type="PANTHER" id="PTHR30576">
    <property type="entry name" value="COLANIC BIOSYNTHESIS UDP-GLUCOSE LIPID CARRIER TRANSFERASE"/>
    <property type="match status" value="1"/>
</dbReference>
<dbReference type="InterPro" id="IPR017475">
    <property type="entry name" value="EPS_sugar_tfrase"/>
</dbReference>
<reference evidence="9 10" key="1">
    <citation type="journal article" date="2016" name="Nat. Commun.">
        <title>Thousands of microbial genomes shed light on interconnected biogeochemical processes in an aquifer system.</title>
        <authorList>
            <person name="Anantharaman K."/>
            <person name="Brown C.T."/>
            <person name="Hug L.A."/>
            <person name="Sharon I."/>
            <person name="Castelle C.J."/>
            <person name="Probst A.J."/>
            <person name="Thomas B.C."/>
            <person name="Singh A."/>
            <person name="Wilkins M.J."/>
            <person name="Karaoz U."/>
            <person name="Brodie E.L."/>
            <person name="Williams K.H."/>
            <person name="Hubbard S.S."/>
            <person name="Banfield J.F."/>
        </authorList>
    </citation>
    <scope>NUCLEOTIDE SEQUENCE [LARGE SCALE GENOMIC DNA]</scope>
</reference>
<dbReference type="PANTHER" id="PTHR30576:SF0">
    <property type="entry name" value="UNDECAPRENYL-PHOSPHATE N-ACETYLGALACTOSAMINYL 1-PHOSPHATE TRANSFERASE-RELATED"/>
    <property type="match status" value="1"/>
</dbReference>
<dbReference type="EMBL" id="MHNW01000020">
    <property type="protein sequence ID" value="OGZ53384.1"/>
    <property type="molecule type" value="Genomic_DNA"/>
</dbReference>
<accession>A0A1G2GT66</accession>
<feature type="domain" description="Bacterial sugar transferase" evidence="8">
    <location>
        <begin position="257"/>
        <end position="439"/>
    </location>
</feature>
<evidence type="ECO:0000256" key="7">
    <source>
        <dbReference type="SAM" id="Phobius"/>
    </source>
</evidence>
<organism evidence="9 10">
    <name type="scientific">Candidatus Ryanbacteria bacterium RIFCSPLOWO2_01_FULL_48_26</name>
    <dbReference type="NCBI Taxonomy" id="1802126"/>
    <lineage>
        <taxon>Bacteria</taxon>
        <taxon>Candidatus Ryaniibacteriota</taxon>
    </lineage>
</organism>
<comment type="subcellular location">
    <subcellularLocation>
        <location evidence="1">Membrane</location>
        <topology evidence="1">Multi-pass membrane protein</topology>
    </subcellularLocation>
</comment>
<keyword evidence="6 7" id="KW-0472">Membrane</keyword>
<comment type="caution">
    <text evidence="9">The sequence shown here is derived from an EMBL/GenBank/DDBJ whole genome shotgun (WGS) entry which is preliminary data.</text>
</comment>
<dbReference type="Proteomes" id="UP000179106">
    <property type="component" value="Unassembled WGS sequence"/>
</dbReference>
<evidence type="ECO:0000256" key="5">
    <source>
        <dbReference type="ARBA" id="ARBA00022989"/>
    </source>
</evidence>